<evidence type="ECO:0000313" key="3">
    <source>
        <dbReference type="EMBL" id="KRX22081.1"/>
    </source>
</evidence>
<keyword evidence="1" id="KW-0472">Membrane</keyword>
<dbReference type="Proteomes" id="UP000054630">
    <property type="component" value="Unassembled WGS sequence"/>
</dbReference>
<accession>A0A0V0S5T5</accession>
<feature type="signal peptide" evidence="2">
    <location>
        <begin position="1"/>
        <end position="19"/>
    </location>
</feature>
<keyword evidence="2" id="KW-0732">Signal</keyword>
<evidence type="ECO:0000256" key="1">
    <source>
        <dbReference type="SAM" id="Phobius"/>
    </source>
</evidence>
<evidence type="ECO:0008006" key="5">
    <source>
        <dbReference type="Google" id="ProtNLM"/>
    </source>
</evidence>
<name>A0A0V0S5T5_9BILA</name>
<keyword evidence="1" id="KW-1133">Transmembrane helix</keyword>
<comment type="caution">
    <text evidence="3">The sequence shown here is derived from an EMBL/GenBank/DDBJ whole genome shotgun (WGS) entry which is preliminary data.</text>
</comment>
<dbReference type="AlphaFoldDB" id="A0A0V0S5T5"/>
<gene>
    <name evidence="3" type="ORF">T07_3804</name>
</gene>
<keyword evidence="1" id="KW-0812">Transmembrane</keyword>
<keyword evidence="4" id="KW-1185">Reference proteome</keyword>
<proteinExistence type="predicted"/>
<feature type="transmembrane region" description="Helical" evidence="1">
    <location>
        <begin position="290"/>
        <end position="307"/>
    </location>
</feature>
<sequence length="309" mass="34606">MLLLLLLVLVLVMAVGIAAECPSALVWKNIYYIDDTQSIGLQLCCNISTLWAAQIEHDWHPVLPPALDDVSINHLEVPGFDMLLSRCNNETRIGVAHRRDCVTEVGKVLSLEPSHHLPFDQWYVMCFDNIGEPRCPRLCSLEKLCTNEIRCRNVWIQRQIVNVTSTSMTLILHIGQLPFRAHLETEVRDVSSAAQSPEQQQSGSLLFINSETVHANSQVVYQVHGLRPGSWYRLATCTRIPTPAQLNEIRLPPENVVCLDQEIVRTSSNGLSKHARAGAMAHCSLCKSPFVVLLLFGLISLSFFSDVHH</sequence>
<reference evidence="3 4" key="1">
    <citation type="submission" date="2015-01" db="EMBL/GenBank/DDBJ databases">
        <title>Evolution of Trichinella species and genotypes.</title>
        <authorList>
            <person name="Korhonen P.K."/>
            <person name="Edoardo P."/>
            <person name="Giuseppe L.R."/>
            <person name="Gasser R.B."/>
        </authorList>
    </citation>
    <scope>NUCLEOTIDE SEQUENCE [LARGE SCALE GENOMIC DNA]</scope>
    <source>
        <strain evidence="3">ISS37</strain>
    </source>
</reference>
<evidence type="ECO:0000313" key="4">
    <source>
        <dbReference type="Proteomes" id="UP000054630"/>
    </source>
</evidence>
<evidence type="ECO:0000256" key="2">
    <source>
        <dbReference type="SAM" id="SignalP"/>
    </source>
</evidence>
<organism evidence="3 4">
    <name type="scientific">Trichinella nelsoni</name>
    <dbReference type="NCBI Taxonomy" id="6336"/>
    <lineage>
        <taxon>Eukaryota</taxon>
        <taxon>Metazoa</taxon>
        <taxon>Ecdysozoa</taxon>
        <taxon>Nematoda</taxon>
        <taxon>Enoplea</taxon>
        <taxon>Dorylaimia</taxon>
        <taxon>Trichinellida</taxon>
        <taxon>Trichinellidae</taxon>
        <taxon>Trichinella</taxon>
    </lineage>
</organism>
<dbReference type="OrthoDB" id="5915779at2759"/>
<dbReference type="EMBL" id="JYDL01000034">
    <property type="protein sequence ID" value="KRX22081.1"/>
    <property type="molecule type" value="Genomic_DNA"/>
</dbReference>
<feature type="chain" id="PRO_5006868349" description="Fibronectin type-III domain-containing protein" evidence="2">
    <location>
        <begin position="20"/>
        <end position="309"/>
    </location>
</feature>
<protein>
    <recommendedName>
        <fullName evidence="5">Fibronectin type-III domain-containing protein</fullName>
    </recommendedName>
</protein>